<protein>
    <submittedName>
        <fullName evidence="2">Transposase DNA-binding</fullName>
    </submittedName>
</protein>
<evidence type="ECO:0000313" key="2">
    <source>
        <dbReference type="EMBL" id="SFO12182.1"/>
    </source>
</evidence>
<reference evidence="3" key="1">
    <citation type="submission" date="2016-10" db="EMBL/GenBank/DDBJ databases">
        <authorList>
            <person name="Varghese N."/>
            <person name="Submissions S."/>
        </authorList>
    </citation>
    <scope>NUCLEOTIDE SEQUENCE [LARGE SCALE GENOMIC DNA]</scope>
    <source>
        <strain evidence="3">DSM 16522</strain>
    </source>
</reference>
<dbReference type="InterPro" id="IPR038215">
    <property type="entry name" value="TN5-like_N_sf"/>
</dbReference>
<dbReference type="SUPFAM" id="SSF53098">
    <property type="entry name" value="Ribonuclease H-like"/>
    <property type="match status" value="1"/>
</dbReference>
<dbReference type="EMBL" id="FOVO01000083">
    <property type="protein sequence ID" value="SFO12182.1"/>
    <property type="molecule type" value="Genomic_DNA"/>
</dbReference>
<dbReference type="Proteomes" id="UP000199011">
    <property type="component" value="Unassembled WGS sequence"/>
</dbReference>
<dbReference type="Gene3D" id="1.10.246.40">
    <property type="entry name" value="Tn5 transposase, domain 1"/>
    <property type="match status" value="1"/>
</dbReference>
<dbReference type="Gene3D" id="3.90.350.10">
    <property type="entry name" value="Transposase Inhibitor Protein From Tn5, Chain A, domain 1"/>
    <property type="match status" value="1"/>
</dbReference>
<gene>
    <name evidence="2" type="ORF">SAMN05421579_1832</name>
</gene>
<evidence type="ECO:0000259" key="1">
    <source>
        <dbReference type="Pfam" id="PF14706"/>
    </source>
</evidence>
<dbReference type="InterPro" id="IPR012337">
    <property type="entry name" value="RNaseH-like_sf"/>
</dbReference>
<dbReference type="PANTHER" id="PTHR37319:SF1">
    <property type="entry name" value="TRANSPOSASE TN5 DIMERISATION DOMAIN-CONTAINING PROTEIN"/>
    <property type="match status" value="1"/>
</dbReference>
<dbReference type="InterPro" id="IPR014735">
    <property type="entry name" value="Transposase_Tn5-like_N"/>
</dbReference>
<evidence type="ECO:0000313" key="3">
    <source>
        <dbReference type="Proteomes" id="UP000199011"/>
    </source>
</evidence>
<dbReference type="STRING" id="53341.SAMN05421579_1832"/>
<accession>A0A1I5EKY7</accession>
<dbReference type="InterPro" id="IPR047768">
    <property type="entry name" value="Tn5p-like"/>
</dbReference>
<dbReference type="PANTHER" id="PTHR37319">
    <property type="entry name" value="TRANSPOSASE"/>
    <property type="match status" value="1"/>
</dbReference>
<feature type="domain" description="Transposase Tn5-like N-terminal" evidence="1">
    <location>
        <begin position="8"/>
        <end position="66"/>
    </location>
</feature>
<dbReference type="GO" id="GO:0003677">
    <property type="term" value="F:DNA binding"/>
    <property type="evidence" value="ECO:0007669"/>
    <property type="project" value="UniProtKB-KW"/>
</dbReference>
<keyword evidence="2" id="KW-0238">DNA-binding</keyword>
<proteinExistence type="predicted"/>
<dbReference type="NCBIfam" id="NF033590">
    <property type="entry name" value="transpos_IS4_3"/>
    <property type="match status" value="1"/>
</dbReference>
<dbReference type="AlphaFoldDB" id="A0A1I5EKY7"/>
<name>A0A1I5EKY7_9GAMM</name>
<organism evidence="2 3">
    <name type="scientific">Xenorhabdus japonica</name>
    <dbReference type="NCBI Taxonomy" id="53341"/>
    <lineage>
        <taxon>Bacteria</taxon>
        <taxon>Pseudomonadati</taxon>
        <taxon>Pseudomonadota</taxon>
        <taxon>Gammaproteobacteria</taxon>
        <taxon>Enterobacterales</taxon>
        <taxon>Morganellaceae</taxon>
        <taxon>Xenorhabdus</taxon>
    </lineage>
</organism>
<keyword evidence="3" id="KW-1185">Reference proteome</keyword>
<dbReference type="Pfam" id="PF14706">
    <property type="entry name" value="Tnp_DNA_bind"/>
    <property type="match status" value="1"/>
</dbReference>
<sequence length="269" mass="30609">MPFSANAHKWAEKTFEHAELGDSRRTKRLIQIATSLAEHTGQSLMQSLNSPADIEAAYRFTRNQAISPQAIAEAGFSATLSPARQYDCLLALEDTTTLSFSHASVKNELGYTTSSQTSRGIQAHSVLLFAPAEQQVVGLIEPHCWRRKLSEYGKSRKRDSRPYKEKESDKWERASMATAQRLGEQMKKVISVCDRESDIFEYLTYKTEQNQRFVIRSMPSRRIEESQDRLYDFISTLKPAGERHVQVRQKGGRKARLAHCDVCYAEVTL</sequence>
<dbReference type="InterPro" id="IPR054836">
    <property type="entry name" value="Tn5_transposase"/>
</dbReference>